<evidence type="ECO:0000313" key="5">
    <source>
        <dbReference type="EMBL" id="JAT03371.1"/>
    </source>
</evidence>
<protein>
    <recommendedName>
        <fullName evidence="4">RRM domain-containing protein</fullName>
    </recommendedName>
</protein>
<dbReference type="AlphaFoldDB" id="A0A1B6JW03"/>
<dbReference type="SMART" id="SM00360">
    <property type="entry name" value="RRM"/>
    <property type="match status" value="3"/>
</dbReference>
<evidence type="ECO:0000256" key="3">
    <source>
        <dbReference type="SAM" id="MobiDB-lite"/>
    </source>
</evidence>
<evidence type="ECO:0000259" key="4">
    <source>
        <dbReference type="PROSITE" id="PS50102"/>
    </source>
</evidence>
<evidence type="ECO:0000256" key="1">
    <source>
        <dbReference type="ARBA" id="ARBA00022884"/>
    </source>
</evidence>
<feature type="compositionally biased region" description="Pro residues" evidence="3">
    <location>
        <begin position="417"/>
        <end position="438"/>
    </location>
</feature>
<dbReference type="GO" id="GO:0003729">
    <property type="term" value="F:mRNA binding"/>
    <property type="evidence" value="ECO:0007669"/>
    <property type="project" value="TreeGrafter"/>
</dbReference>
<name>A0A1B6JW03_9HEMI</name>
<feature type="domain" description="RRM" evidence="4">
    <location>
        <begin position="147"/>
        <end position="225"/>
    </location>
</feature>
<dbReference type="PANTHER" id="PTHR48025:SF1">
    <property type="entry name" value="RRM DOMAIN-CONTAINING PROTEIN"/>
    <property type="match status" value="1"/>
</dbReference>
<feature type="compositionally biased region" description="Low complexity" evidence="3">
    <location>
        <begin position="468"/>
        <end position="480"/>
    </location>
</feature>
<dbReference type="Pfam" id="PF00076">
    <property type="entry name" value="RRM_1"/>
    <property type="match status" value="2"/>
</dbReference>
<dbReference type="InterPro" id="IPR050502">
    <property type="entry name" value="Euk_RNA-bind_prot"/>
</dbReference>
<dbReference type="InterPro" id="IPR012677">
    <property type="entry name" value="Nucleotide-bd_a/b_plait_sf"/>
</dbReference>
<dbReference type="InterPro" id="IPR000504">
    <property type="entry name" value="RRM_dom"/>
</dbReference>
<keyword evidence="1 2" id="KW-0694">RNA-binding</keyword>
<dbReference type="EMBL" id="GECU01004336">
    <property type="protein sequence ID" value="JAT03371.1"/>
    <property type="molecule type" value="Transcribed_RNA"/>
</dbReference>
<dbReference type="SUPFAM" id="SSF54928">
    <property type="entry name" value="RNA-binding domain, RBD"/>
    <property type="match status" value="2"/>
</dbReference>
<feature type="compositionally biased region" description="Pro residues" evidence="3">
    <location>
        <begin position="445"/>
        <end position="467"/>
    </location>
</feature>
<sequence length="723" mass="79267">MMATGSTEAAFSTTTQALPCFNSNLLKSDPNKYWNAPQVLATTSTEGFWEDDPEEKIKKKVLASKSQFHMGRSLQIKHLPRDVTEAEIRELLSDFPVQSIRVTTSGAGSSMARAELEDPEMLEEWDRERSFLLRGQCVPVCPAATELMLCVARLPADYTEEQFHTLVKSCGEVRRCFLMISEKTGESKGYGFVEYTTNEISIQAKNILDGKQINGWTLVCDWLDSSHITFESLHSKCLYVDCLPKNFRDMSEFRKIFSSVVNPPYCQIALKNGCPQDWGLVEYSNWEDAEAAQTSLNGYNLHGQNIRISYYIPGVRAINLYLKLLNDTGPSGRSAGLLPDPSGQAIMQNLQKLFKQNPIFAQNLQTIIASQIHAAQNGELPPDSQKKGPSPPGSIQDHGRKPIYSPSGVAELRKSPTIPPPPPPPPKNGLHPPPPGPSPTQFLKPTPPPPTKIPLLPNPTMAPPPPQRRLSLSPPAGEVAPPLPVAPPLEEEPSPNYWAGLLGQLRGVPPAPVSFPVPPPEPPGHPYNIPPPNFIRESPPNVPVDLHQSLISLLSNPQNLQQLLTGLHSMSQPPAATPSPVPPPPPAFTYQTLATLQDPSWAQPLPHLTRSLLTSPIPVPMTPKPVNFMEVKPPGSHMFPAWAPTFLPPSPQPLFSPFGSPGILWSQSPALSPQPNPMMTPIGQKRRLLPSPEPSPEGNYIGQHSQGIGGHYADSYFKRKKKN</sequence>
<proteinExistence type="predicted"/>
<organism evidence="5">
    <name type="scientific">Homalodisca liturata</name>
    <dbReference type="NCBI Taxonomy" id="320908"/>
    <lineage>
        <taxon>Eukaryota</taxon>
        <taxon>Metazoa</taxon>
        <taxon>Ecdysozoa</taxon>
        <taxon>Arthropoda</taxon>
        <taxon>Hexapoda</taxon>
        <taxon>Insecta</taxon>
        <taxon>Pterygota</taxon>
        <taxon>Neoptera</taxon>
        <taxon>Paraneoptera</taxon>
        <taxon>Hemiptera</taxon>
        <taxon>Auchenorrhyncha</taxon>
        <taxon>Membracoidea</taxon>
        <taxon>Cicadellidae</taxon>
        <taxon>Cicadellinae</taxon>
        <taxon>Proconiini</taxon>
        <taxon>Homalodisca</taxon>
    </lineage>
</organism>
<feature type="region of interest" description="Disordered" evidence="3">
    <location>
        <begin position="377"/>
        <end position="497"/>
    </location>
</feature>
<dbReference type="Gene3D" id="3.30.70.330">
    <property type="match status" value="3"/>
</dbReference>
<reference evidence="5" key="1">
    <citation type="submission" date="2015-11" db="EMBL/GenBank/DDBJ databases">
        <title>De novo transcriptome assembly of four potential Pierce s Disease insect vectors from Arizona vineyards.</title>
        <authorList>
            <person name="Tassone E.E."/>
        </authorList>
    </citation>
    <scope>NUCLEOTIDE SEQUENCE</scope>
</reference>
<feature type="domain" description="RRM" evidence="4">
    <location>
        <begin position="236"/>
        <end position="313"/>
    </location>
</feature>
<dbReference type="CDD" id="cd00590">
    <property type="entry name" value="RRM_SF"/>
    <property type="match status" value="1"/>
</dbReference>
<dbReference type="GO" id="GO:0005634">
    <property type="term" value="C:nucleus"/>
    <property type="evidence" value="ECO:0007669"/>
    <property type="project" value="TreeGrafter"/>
</dbReference>
<dbReference type="CDD" id="cd12389">
    <property type="entry name" value="RRM2_RAVER"/>
    <property type="match status" value="1"/>
</dbReference>
<gene>
    <name evidence="5" type="ORF">g.24937</name>
</gene>
<dbReference type="CDD" id="cd12390">
    <property type="entry name" value="RRM3_RAVER"/>
    <property type="match status" value="1"/>
</dbReference>
<dbReference type="PANTHER" id="PTHR48025">
    <property type="entry name" value="OS02G0815200 PROTEIN"/>
    <property type="match status" value="1"/>
</dbReference>
<feature type="region of interest" description="Disordered" evidence="3">
    <location>
        <begin position="670"/>
        <end position="723"/>
    </location>
</feature>
<dbReference type="PROSITE" id="PS50102">
    <property type="entry name" value="RRM"/>
    <property type="match status" value="2"/>
</dbReference>
<dbReference type="InterPro" id="IPR035979">
    <property type="entry name" value="RBD_domain_sf"/>
</dbReference>
<evidence type="ECO:0000256" key="2">
    <source>
        <dbReference type="PROSITE-ProRule" id="PRU00176"/>
    </source>
</evidence>
<accession>A0A1B6JW03</accession>